<evidence type="ECO:0000313" key="2">
    <source>
        <dbReference type="EMBL" id="MDP9890289.1"/>
    </source>
</evidence>
<accession>A0ABT9S1D3</accession>
<sequence>MPNIHHEHEGPEAPRGPLAGVRVLELGTLVAGPFAGRLLADMGAEVIKIETPDRPDPLRTWGQGEVDGHRLFWTVHARNKKCITLNLRTPQGVELLKELAAKSDVIVENFKPGTLEKWGIGPTVLQEVNPRLVIARVSGYGQDGPDAHKPGYASVAEGISGFRALNGYPGQLPPRIALSLGDSFAGMFAVQGVLAALVRRQQSGHGDIVDVALTESCLALLESTIPDYDCAGVVRQPSGTRLDGIAPSNVYMSRDGLPVIIAANQDTLFARLCQAMNCPELATDPRYLDHVSRGINQDSLDELVGDWARTYDAADLLKFLDEAGVVNGPVNTIAEVVKDPQLRHRRMFVEHDDERLGRSVLGPGVVPKFAGSPGSVRWAGRATPGYDNDDVYGELLDLGPEALSNLAGQRII</sequence>
<dbReference type="SUPFAM" id="SSF89796">
    <property type="entry name" value="CoA-transferase family III (CaiB/BaiF)"/>
    <property type="match status" value="1"/>
</dbReference>
<name>A0ABT9S1D3_9MICC</name>
<dbReference type="InterPro" id="IPR050483">
    <property type="entry name" value="CoA-transferase_III_domain"/>
</dbReference>
<dbReference type="EC" id="2.8.3.16" evidence="2"/>
<keyword evidence="1 2" id="KW-0808">Transferase</keyword>
<organism evidence="2 3">
    <name type="scientific">Pseudarthrobacter enclensis</name>
    <dbReference type="NCBI Taxonomy" id="993070"/>
    <lineage>
        <taxon>Bacteria</taxon>
        <taxon>Bacillati</taxon>
        <taxon>Actinomycetota</taxon>
        <taxon>Actinomycetes</taxon>
        <taxon>Micrococcales</taxon>
        <taxon>Micrococcaceae</taxon>
        <taxon>Pseudarthrobacter</taxon>
    </lineage>
</organism>
<gene>
    <name evidence="2" type="ORF">J2X98_003903</name>
</gene>
<dbReference type="PANTHER" id="PTHR48207">
    <property type="entry name" value="SUCCINATE--HYDROXYMETHYLGLUTARATE COA-TRANSFERASE"/>
    <property type="match status" value="1"/>
</dbReference>
<dbReference type="InterPro" id="IPR003673">
    <property type="entry name" value="CoA-Trfase_fam_III"/>
</dbReference>
<dbReference type="RefSeq" id="WP_307311389.1">
    <property type="nucleotide sequence ID" value="NZ_JAUSRE010000025.1"/>
</dbReference>
<comment type="caution">
    <text evidence="2">The sequence shown here is derived from an EMBL/GenBank/DDBJ whole genome shotgun (WGS) entry which is preliminary data.</text>
</comment>
<reference evidence="2 3" key="1">
    <citation type="submission" date="2023-07" db="EMBL/GenBank/DDBJ databases">
        <title>Sorghum-associated microbial communities from plants grown in Nebraska, USA.</title>
        <authorList>
            <person name="Schachtman D."/>
        </authorList>
    </citation>
    <scope>NUCLEOTIDE SEQUENCE [LARGE SCALE GENOMIC DNA]</scope>
    <source>
        <strain evidence="2 3">CC222</strain>
    </source>
</reference>
<dbReference type="Gene3D" id="3.40.50.10540">
    <property type="entry name" value="Crotonobetainyl-coa:carnitine coa-transferase, domain 1"/>
    <property type="match status" value="1"/>
</dbReference>
<evidence type="ECO:0000256" key="1">
    <source>
        <dbReference type="ARBA" id="ARBA00022679"/>
    </source>
</evidence>
<keyword evidence="3" id="KW-1185">Reference proteome</keyword>
<dbReference type="PANTHER" id="PTHR48207:SF3">
    <property type="entry name" value="SUCCINATE--HYDROXYMETHYLGLUTARATE COA-TRANSFERASE"/>
    <property type="match status" value="1"/>
</dbReference>
<dbReference type="Proteomes" id="UP001226577">
    <property type="component" value="Unassembled WGS sequence"/>
</dbReference>
<evidence type="ECO:0000313" key="3">
    <source>
        <dbReference type="Proteomes" id="UP001226577"/>
    </source>
</evidence>
<dbReference type="Pfam" id="PF02515">
    <property type="entry name" value="CoA_transf_3"/>
    <property type="match status" value="1"/>
</dbReference>
<dbReference type="InterPro" id="IPR044855">
    <property type="entry name" value="CoA-Trfase_III_dom3_sf"/>
</dbReference>
<proteinExistence type="predicted"/>
<dbReference type="InterPro" id="IPR023606">
    <property type="entry name" value="CoA-Trfase_III_dom_1_sf"/>
</dbReference>
<dbReference type="Gene3D" id="3.30.1540.10">
    <property type="entry name" value="formyl-coa transferase, domain 3"/>
    <property type="match status" value="1"/>
</dbReference>
<protein>
    <submittedName>
        <fullName evidence="2">Formyl-CoA transferase</fullName>
        <ecNumber evidence="2">2.8.3.16</ecNumber>
    </submittedName>
</protein>
<dbReference type="GO" id="GO:0033608">
    <property type="term" value="F:formyl-CoA transferase activity"/>
    <property type="evidence" value="ECO:0007669"/>
    <property type="project" value="UniProtKB-EC"/>
</dbReference>
<dbReference type="EMBL" id="JAUSRE010000025">
    <property type="protein sequence ID" value="MDP9890289.1"/>
    <property type="molecule type" value="Genomic_DNA"/>
</dbReference>